<dbReference type="AlphaFoldDB" id="A0ABD0BBH0"/>
<sequence>MQHNPGQQKRHKGTAQGIAPDGIKVMPKLQAPTLNGGQANRKQGPEDEQGRRAE</sequence>
<organism evidence="2 3">
    <name type="scientific">Aeromonas caviae</name>
    <name type="common">Aeromonas punctata</name>
    <dbReference type="NCBI Taxonomy" id="648"/>
    <lineage>
        <taxon>Bacteria</taxon>
        <taxon>Pseudomonadati</taxon>
        <taxon>Pseudomonadota</taxon>
        <taxon>Gammaproteobacteria</taxon>
        <taxon>Aeromonadales</taxon>
        <taxon>Aeromonadaceae</taxon>
        <taxon>Aeromonas</taxon>
    </lineage>
</organism>
<dbReference type="EMBL" id="BPOP01000046">
    <property type="protein sequence ID" value="GJB93447.1"/>
    <property type="molecule type" value="Genomic_DNA"/>
</dbReference>
<feature type="region of interest" description="Disordered" evidence="1">
    <location>
        <begin position="1"/>
        <end position="54"/>
    </location>
</feature>
<feature type="compositionally biased region" description="Basic and acidic residues" evidence="1">
    <location>
        <begin position="43"/>
        <end position="54"/>
    </location>
</feature>
<evidence type="ECO:0000313" key="3">
    <source>
        <dbReference type="Proteomes" id="UP000737420"/>
    </source>
</evidence>
<name>A0ABD0BBH0_AERCA</name>
<feature type="compositionally biased region" description="Polar residues" evidence="1">
    <location>
        <begin position="32"/>
        <end position="41"/>
    </location>
</feature>
<evidence type="ECO:0000256" key="1">
    <source>
        <dbReference type="SAM" id="MobiDB-lite"/>
    </source>
</evidence>
<gene>
    <name evidence="2" type="ORF">KAM382_35080</name>
</gene>
<accession>A0ABD0BBH0</accession>
<dbReference type="Proteomes" id="UP000737420">
    <property type="component" value="Unassembled WGS sequence"/>
</dbReference>
<evidence type="ECO:0000313" key="2">
    <source>
        <dbReference type="EMBL" id="GJB93447.1"/>
    </source>
</evidence>
<comment type="caution">
    <text evidence="2">The sequence shown here is derived from an EMBL/GenBank/DDBJ whole genome shotgun (WGS) entry which is preliminary data.</text>
</comment>
<protein>
    <submittedName>
        <fullName evidence="2">Uncharacterized protein</fullName>
    </submittedName>
</protein>
<proteinExistence type="predicted"/>
<dbReference type="RefSeq" id="WP_223931278.1">
    <property type="nucleotide sequence ID" value="NZ_AP024402.1"/>
</dbReference>
<reference evidence="2 3" key="1">
    <citation type="submission" date="2021-07" db="EMBL/GenBank/DDBJ databases">
        <title>Draft genome sequence of carbapenem-resistant Aeromonas spp. in Japan.</title>
        <authorList>
            <person name="Maehana S."/>
            <person name="Suzuki M."/>
            <person name="Kitasato H."/>
        </authorList>
    </citation>
    <scope>NUCLEOTIDE SEQUENCE [LARGE SCALE GENOMIC DNA]</scope>
    <source>
        <strain evidence="2 3">KAM382</strain>
    </source>
</reference>